<evidence type="ECO:0000313" key="2">
    <source>
        <dbReference type="Proteomes" id="UP001165240"/>
    </source>
</evidence>
<dbReference type="EMBL" id="BSYK01000001">
    <property type="protein sequence ID" value="GMG71818.1"/>
    <property type="molecule type" value="Genomic_DNA"/>
</dbReference>
<name>A0AAX6BDN1_PRIMG</name>
<organism evidence="1 2">
    <name type="scientific">Priestia megaterium</name>
    <name type="common">Bacillus megaterium</name>
    <dbReference type="NCBI Taxonomy" id="1404"/>
    <lineage>
        <taxon>Bacteria</taxon>
        <taxon>Bacillati</taxon>
        <taxon>Bacillota</taxon>
        <taxon>Bacilli</taxon>
        <taxon>Bacillales</taxon>
        <taxon>Bacillaceae</taxon>
        <taxon>Priestia</taxon>
    </lineage>
</organism>
<sequence>MAKKNLKFDFKIDESIKEALSPEKLKEARRNAVTAAGMAWADETKEIVREDDHIDTSLYINSIGYLTDIPAQDKTGKGSRTATQNDVVHELIEGADTTILLTGSGVSYAEILEKKYNIMARGLDRASERMDRVAQVQIQKTLGL</sequence>
<dbReference type="Proteomes" id="UP001165240">
    <property type="component" value="Unassembled WGS sequence"/>
</dbReference>
<gene>
    <name evidence="1" type="ORF">ShirakiTB12_02860</name>
</gene>
<comment type="caution">
    <text evidence="1">The sequence shown here is derived from an EMBL/GenBank/DDBJ whole genome shotgun (WGS) entry which is preliminary data.</text>
</comment>
<proteinExistence type="predicted"/>
<reference evidence="1" key="1">
    <citation type="journal article" date="2024" name="Appl Microbiol">
        <title>Effect of kuratsuki Bacillus and Priestia on Taste of Sake.</title>
        <authorList>
            <person name="Kobayashi K."/>
            <person name="Nishida H."/>
        </authorList>
    </citation>
    <scope>NUCLEOTIDE SEQUENCE</scope>
    <source>
        <strain evidence="1">B-12</strain>
    </source>
</reference>
<dbReference type="AlphaFoldDB" id="A0AAX6BDN1"/>
<dbReference type="RefSeq" id="WP_234943087.1">
    <property type="nucleotide sequence ID" value="NZ_BSYK01000001.1"/>
</dbReference>
<evidence type="ECO:0000313" key="1">
    <source>
        <dbReference type="EMBL" id="GMG71818.1"/>
    </source>
</evidence>
<protein>
    <recommendedName>
        <fullName evidence="3">Phage protein</fullName>
    </recommendedName>
</protein>
<accession>A0AAX6BDN1</accession>
<evidence type="ECO:0008006" key="3">
    <source>
        <dbReference type="Google" id="ProtNLM"/>
    </source>
</evidence>